<dbReference type="WBParaSite" id="maker-PairedContig_4023-snap-gene-4.19-mRNA-1">
    <property type="protein sequence ID" value="maker-PairedContig_4023-snap-gene-4.19-mRNA-1"/>
    <property type="gene ID" value="maker-PairedContig_4023-snap-gene-4.19"/>
</dbReference>
<dbReference type="GO" id="GO:0005737">
    <property type="term" value="C:cytoplasm"/>
    <property type="evidence" value="ECO:0007669"/>
    <property type="project" value="TreeGrafter"/>
</dbReference>
<sequence length="444" mass="50566">MAGNVGHISGPIQSFVFLDVEASGLFPIDAMNPLDDPPIPGNQRDLSQILLSYIRLTSSNQAPHIMEISLVSATRKAVLSGIRKMDALMNSDEADDRASLRSRSSSFRIPCNIYSAQIKPKMNQKEWTEYEKGRFLRSVFVYSREDLEDKNDFATEWKGLKLFLEQTRKPVCIIAHNGLRFDFRILYAEFERSGLLDINPIPNQVYFVDSYLMFLDLEKKFHDELRAAIQLLDWGLSAQLNSENPLPSPQKMSSCSVGVNSQTHMDIISKSSGSGTLEVESISVNALKTDSSTVSWKSQDTTTFVVPVECSTRSGPKRPARRQLFIHTSDDHPLNFIRTTKWSPAKKKRVRPNLFKRSGEGDWVFNNHFSIAYFREKGVFKLDSMYKQLLSDDYDAHYARDDCEALLKICITYGEEFVEYVDTHAADAVKQLLKIINQKKYVNL</sequence>
<evidence type="ECO:0000313" key="7">
    <source>
        <dbReference type="WBParaSite" id="maker-PairedContig_4023-snap-gene-4.19-mRNA-1"/>
    </source>
</evidence>
<keyword evidence="6" id="KW-0460">Magnesium</keyword>
<organism evidence="7">
    <name type="scientific">Wuchereria bancrofti</name>
    <dbReference type="NCBI Taxonomy" id="6293"/>
    <lineage>
        <taxon>Eukaryota</taxon>
        <taxon>Metazoa</taxon>
        <taxon>Ecdysozoa</taxon>
        <taxon>Nematoda</taxon>
        <taxon>Chromadorea</taxon>
        <taxon>Rhabditida</taxon>
        <taxon>Spirurina</taxon>
        <taxon>Spiruromorpha</taxon>
        <taxon>Filarioidea</taxon>
        <taxon>Onchocercidae</taxon>
        <taxon>Wuchereria</taxon>
    </lineage>
</organism>
<evidence type="ECO:0000256" key="4">
    <source>
        <dbReference type="ARBA" id="ARBA00022801"/>
    </source>
</evidence>
<proteinExistence type="predicted"/>
<dbReference type="InterPro" id="IPR040393">
    <property type="entry name" value="TREX1/2"/>
</dbReference>
<evidence type="ECO:0000256" key="5">
    <source>
        <dbReference type="ARBA" id="ARBA00022839"/>
    </source>
</evidence>
<evidence type="ECO:0008006" key="8">
    <source>
        <dbReference type="Google" id="ProtNLM"/>
    </source>
</evidence>
<protein>
    <recommendedName>
        <fullName evidence="8">Exonuclease domain-containing protein</fullName>
    </recommendedName>
</protein>
<dbReference type="AlphaFoldDB" id="A0A1I8EQB9"/>
<accession>A0A1I8EQB9</accession>
<keyword evidence="3" id="KW-0479">Metal-binding</keyword>
<dbReference type="PANTHER" id="PTHR13058">
    <property type="entry name" value="THREE PRIME REPAIR EXONUCLEASE 1, 2"/>
    <property type="match status" value="1"/>
</dbReference>
<evidence type="ECO:0000256" key="2">
    <source>
        <dbReference type="ARBA" id="ARBA00022722"/>
    </source>
</evidence>
<dbReference type="PANTHER" id="PTHR13058:SF19">
    <property type="entry name" value="LD40940P"/>
    <property type="match status" value="1"/>
</dbReference>
<keyword evidence="5" id="KW-0269">Exonuclease</keyword>
<dbReference type="GO" id="GO:0003676">
    <property type="term" value="F:nucleic acid binding"/>
    <property type="evidence" value="ECO:0007669"/>
    <property type="project" value="InterPro"/>
</dbReference>
<dbReference type="InterPro" id="IPR012337">
    <property type="entry name" value="RNaseH-like_sf"/>
</dbReference>
<dbReference type="GO" id="GO:0046872">
    <property type="term" value="F:metal ion binding"/>
    <property type="evidence" value="ECO:0007669"/>
    <property type="project" value="UniProtKB-KW"/>
</dbReference>
<comment type="cofactor">
    <cofactor evidence="1">
        <name>Mg(2+)</name>
        <dbReference type="ChEBI" id="CHEBI:18420"/>
    </cofactor>
</comment>
<dbReference type="GO" id="GO:0008296">
    <property type="term" value="F:3'-5'-DNA exonuclease activity"/>
    <property type="evidence" value="ECO:0007669"/>
    <property type="project" value="TreeGrafter"/>
</dbReference>
<dbReference type="STRING" id="6293.A0A1I8EQB9"/>
<reference evidence="7" key="1">
    <citation type="submission" date="2016-11" db="UniProtKB">
        <authorList>
            <consortium name="WormBaseParasite"/>
        </authorList>
    </citation>
    <scope>IDENTIFICATION</scope>
    <source>
        <strain evidence="7">pt0022</strain>
    </source>
</reference>
<dbReference type="InterPro" id="IPR036397">
    <property type="entry name" value="RNaseH_sf"/>
</dbReference>
<keyword evidence="2" id="KW-0540">Nuclease</keyword>
<evidence type="ECO:0000256" key="6">
    <source>
        <dbReference type="ARBA" id="ARBA00022842"/>
    </source>
</evidence>
<dbReference type="SUPFAM" id="SSF53098">
    <property type="entry name" value="Ribonuclease H-like"/>
    <property type="match status" value="1"/>
</dbReference>
<keyword evidence="4" id="KW-0378">Hydrolase</keyword>
<name>A0A1I8EQB9_WUCBA</name>
<dbReference type="Gene3D" id="3.30.420.10">
    <property type="entry name" value="Ribonuclease H-like superfamily/Ribonuclease H"/>
    <property type="match status" value="2"/>
</dbReference>
<evidence type="ECO:0000256" key="1">
    <source>
        <dbReference type="ARBA" id="ARBA00001946"/>
    </source>
</evidence>
<dbReference type="GO" id="GO:0006308">
    <property type="term" value="P:DNA catabolic process"/>
    <property type="evidence" value="ECO:0007669"/>
    <property type="project" value="TreeGrafter"/>
</dbReference>
<evidence type="ECO:0000256" key="3">
    <source>
        <dbReference type="ARBA" id="ARBA00022723"/>
    </source>
</evidence>